<dbReference type="Pfam" id="PF06271">
    <property type="entry name" value="RDD"/>
    <property type="match status" value="1"/>
</dbReference>
<accession>A0A1X1UVU6</accession>
<feature type="transmembrane region" description="Helical" evidence="6">
    <location>
        <begin position="36"/>
        <end position="60"/>
    </location>
</feature>
<reference evidence="8 9" key="1">
    <citation type="submission" date="2016-01" db="EMBL/GenBank/DDBJ databases">
        <title>The new phylogeny of the genus Mycobacterium.</title>
        <authorList>
            <person name="Tarcisio F."/>
            <person name="Conor M."/>
            <person name="Antonella G."/>
            <person name="Elisabetta G."/>
            <person name="Giulia F.S."/>
            <person name="Sara T."/>
            <person name="Anna F."/>
            <person name="Clotilde B."/>
            <person name="Roberto B."/>
            <person name="Veronica D.S."/>
            <person name="Fabio R."/>
            <person name="Monica P."/>
            <person name="Olivier J."/>
            <person name="Enrico T."/>
            <person name="Nicola S."/>
        </authorList>
    </citation>
    <scope>NUCLEOTIDE SEQUENCE [LARGE SCALE GENOMIC DNA]</scope>
    <source>
        <strain evidence="8 9">DSM 45731</strain>
    </source>
</reference>
<evidence type="ECO:0000259" key="7">
    <source>
        <dbReference type="Pfam" id="PF06271"/>
    </source>
</evidence>
<dbReference type="EMBL" id="LQOW01000018">
    <property type="protein sequence ID" value="ORV60881.1"/>
    <property type="molecule type" value="Genomic_DNA"/>
</dbReference>
<name>A0A1X1UVU6_9MYCO</name>
<comment type="caution">
    <text evidence="8">The sequence shown here is derived from an EMBL/GenBank/DDBJ whole genome shotgun (WGS) entry which is preliminary data.</text>
</comment>
<sequence>MTEQPAAGEARRQWREAHGVLGTLPKDAYTPWIRRVAAWIVDYVLFLVVAATCGVIVGLIDSATGGSAPERIIQPLLYLLVVAFFIWNWGYRQGTTGSTIGKSLLRFKVVGERDGQPIGFGRSIVRYFAHFLDAIIFNIGYLLPLFTAKRQTIADMVMDTVCLPTG</sequence>
<comment type="subcellular location">
    <subcellularLocation>
        <location evidence="1">Cell membrane</location>
        <topology evidence="1">Multi-pass membrane protein</topology>
    </subcellularLocation>
</comment>
<dbReference type="AlphaFoldDB" id="A0A1X1UVU6"/>
<keyword evidence="5 6" id="KW-0472">Membrane</keyword>
<dbReference type="Proteomes" id="UP000194000">
    <property type="component" value="Unassembled WGS sequence"/>
</dbReference>
<feature type="transmembrane region" description="Helical" evidence="6">
    <location>
        <begin position="72"/>
        <end position="90"/>
    </location>
</feature>
<dbReference type="GO" id="GO:0005886">
    <property type="term" value="C:plasma membrane"/>
    <property type="evidence" value="ECO:0007669"/>
    <property type="project" value="UniProtKB-SubCell"/>
</dbReference>
<keyword evidence="2" id="KW-1003">Cell membrane</keyword>
<keyword evidence="4 6" id="KW-1133">Transmembrane helix</keyword>
<feature type="transmembrane region" description="Helical" evidence="6">
    <location>
        <begin position="127"/>
        <end position="148"/>
    </location>
</feature>
<protein>
    <recommendedName>
        <fullName evidence="7">RDD domain-containing protein</fullName>
    </recommendedName>
</protein>
<keyword evidence="9" id="KW-1185">Reference proteome</keyword>
<evidence type="ECO:0000256" key="5">
    <source>
        <dbReference type="ARBA" id="ARBA00023136"/>
    </source>
</evidence>
<dbReference type="STRING" id="1260918.AWC06_13820"/>
<organism evidence="8 9">
    <name type="scientific">Mycobacterium fragae</name>
    <dbReference type="NCBI Taxonomy" id="1260918"/>
    <lineage>
        <taxon>Bacteria</taxon>
        <taxon>Bacillati</taxon>
        <taxon>Actinomycetota</taxon>
        <taxon>Actinomycetes</taxon>
        <taxon>Mycobacteriales</taxon>
        <taxon>Mycobacteriaceae</taxon>
        <taxon>Mycobacterium</taxon>
    </lineage>
</organism>
<evidence type="ECO:0000256" key="3">
    <source>
        <dbReference type="ARBA" id="ARBA00022692"/>
    </source>
</evidence>
<dbReference type="InterPro" id="IPR051791">
    <property type="entry name" value="Pra-immunoreactive"/>
</dbReference>
<proteinExistence type="predicted"/>
<evidence type="ECO:0000256" key="6">
    <source>
        <dbReference type="SAM" id="Phobius"/>
    </source>
</evidence>
<dbReference type="PANTHER" id="PTHR36115:SF6">
    <property type="entry name" value="PROLINE-RICH ANTIGEN HOMOLOG"/>
    <property type="match status" value="1"/>
</dbReference>
<dbReference type="PANTHER" id="PTHR36115">
    <property type="entry name" value="PROLINE-RICH ANTIGEN HOMOLOG-RELATED"/>
    <property type="match status" value="1"/>
</dbReference>
<evidence type="ECO:0000313" key="9">
    <source>
        <dbReference type="Proteomes" id="UP000194000"/>
    </source>
</evidence>
<dbReference type="InterPro" id="IPR010432">
    <property type="entry name" value="RDD"/>
</dbReference>
<keyword evidence="3 6" id="KW-0812">Transmembrane</keyword>
<gene>
    <name evidence="8" type="ORF">AWC06_13820</name>
</gene>
<evidence type="ECO:0000256" key="2">
    <source>
        <dbReference type="ARBA" id="ARBA00022475"/>
    </source>
</evidence>
<evidence type="ECO:0000256" key="1">
    <source>
        <dbReference type="ARBA" id="ARBA00004651"/>
    </source>
</evidence>
<feature type="domain" description="RDD" evidence="7">
    <location>
        <begin position="29"/>
        <end position="158"/>
    </location>
</feature>
<evidence type="ECO:0000256" key="4">
    <source>
        <dbReference type="ARBA" id="ARBA00022989"/>
    </source>
</evidence>
<dbReference type="RefSeq" id="WP_211281940.1">
    <property type="nucleotide sequence ID" value="NZ_JACKVI010000026.1"/>
</dbReference>
<evidence type="ECO:0000313" key="8">
    <source>
        <dbReference type="EMBL" id="ORV60881.1"/>
    </source>
</evidence>